<keyword evidence="3" id="KW-0949">S-adenosyl-L-methionine</keyword>
<evidence type="ECO:0000256" key="6">
    <source>
        <dbReference type="ARBA" id="ARBA00023014"/>
    </source>
</evidence>
<evidence type="ECO:0000256" key="4">
    <source>
        <dbReference type="ARBA" id="ARBA00022723"/>
    </source>
</evidence>
<dbReference type="SFLD" id="SFLDS00029">
    <property type="entry name" value="Radical_SAM"/>
    <property type="match status" value="1"/>
</dbReference>
<dbReference type="Gene3D" id="3.20.20.70">
    <property type="entry name" value="Aldolase class I"/>
    <property type="match status" value="1"/>
</dbReference>
<protein>
    <submittedName>
        <fullName evidence="8">Thioether cross-link-forming SCIFF peptide maturase</fullName>
    </submittedName>
</protein>
<keyword evidence="5" id="KW-0408">Iron</keyword>
<dbReference type="Pfam" id="PF13353">
    <property type="entry name" value="Fer4_12"/>
    <property type="match status" value="1"/>
</dbReference>
<keyword evidence="4" id="KW-0479">Metal-binding</keyword>
<dbReference type="InterPro" id="IPR023885">
    <property type="entry name" value="4Fe4S-binding_SPASM_dom"/>
</dbReference>
<dbReference type="CDD" id="cd01335">
    <property type="entry name" value="Radical_SAM"/>
    <property type="match status" value="1"/>
</dbReference>
<dbReference type="RefSeq" id="WP_350344434.1">
    <property type="nucleotide sequence ID" value="NZ_CP158367.1"/>
</dbReference>
<dbReference type="GO" id="GO:0051539">
    <property type="term" value="F:4 iron, 4 sulfur cluster binding"/>
    <property type="evidence" value="ECO:0007669"/>
    <property type="project" value="UniProtKB-KW"/>
</dbReference>
<organism evidence="8">
    <name type="scientific">Proteinivorax tanatarense</name>
    <dbReference type="NCBI Taxonomy" id="1260629"/>
    <lineage>
        <taxon>Bacteria</taxon>
        <taxon>Bacillati</taxon>
        <taxon>Bacillota</taxon>
        <taxon>Clostridia</taxon>
        <taxon>Eubacteriales</taxon>
        <taxon>Proteinivoracaceae</taxon>
        <taxon>Proteinivorax</taxon>
    </lineage>
</organism>
<dbReference type="GO" id="GO:0046872">
    <property type="term" value="F:metal ion binding"/>
    <property type="evidence" value="ECO:0007669"/>
    <property type="project" value="UniProtKB-KW"/>
</dbReference>
<accession>A0AAU7VNH8</accession>
<dbReference type="GO" id="GO:0016491">
    <property type="term" value="F:oxidoreductase activity"/>
    <property type="evidence" value="ECO:0007669"/>
    <property type="project" value="InterPro"/>
</dbReference>
<proteinExistence type="predicted"/>
<dbReference type="SFLD" id="SFLDG01067">
    <property type="entry name" value="SPASM/twitch_domain_containing"/>
    <property type="match status" value="1"/>
</dbReference>
<dbReference type="SFLD" id="SFLDG01386">
    <property type="entry name" value="main_SPASM_domain-containing"/>
    <property type="match status" value="1"/>
</dbReference>
<comment type="cofactor">
    <cofactor evidence="1">
        <name>[4Fe-4S] cluster</name>
        <dbReference type="ChEBI" id="CHEBI:49883"/>
    </cofactor>
</comment>
<dbReference type="PROSITE" id="PS01305">
    <property type="entry name" value="MOAA_NIFB_PQQE"/>
    <property type="match status" value="1"/>
</dbReference>
<feature type="domain" description="Radical SAM core" evidence="7">
    <location>
        <begin position="95"/>
        <end position="328"/>
    </location>
</feature>
<reference evidence="8" key="1">
    <citation type="journal article" date="2013" name="Extremophiles">
        <title>Proteinivorax tanatarense gen. nov., sp. nov., an anaerobic, haloalkaliphilic, proteolytic bacterium isolated from a decaying algal bloom, and proposal of Proteinivoraceae fam. nov.</title>
        <authorList>
            <person name="Kevbrin V."/>
            <person name="Boltyanskaya Y."/>
            <person name="Zhilina T."/>
            <person name="Kolganova T."/>
            <person name="Lavrentjeva E."/>
            <person name="Kuznetsov B."/>
        </authorList>
    </citation>
    <scope>NUCLEOTIDE SEQUENCE</scope>
    <source>
        <strain evidence="8">Z-910T</strain>
    </source>
</reference>
<evidence type="ECO:0000256" key="5">
    <source>
        <dbReference type="ARBA" id="ARBA00023004"/>
    </source>
</evidence>
<dbReference type="SFLD" id="SFLDG01384">
    <property type="entry name" value="thioether_bond_formation_requi"/>
    <property type="match status" value="1"/>
</dbReference>
<reference evidence="8" key="2">
    <citation type="submission" date="2024-06" db="EMBL/GenBank/DDBJ databases">
        <authorList>
            <person name="Petrova K.O."/>
            <person name="Toshchakov S.V."/>
            <person name="Boltjanskaja Y.V."/>
            <person name="Kevbrin V."/>
        </authorList>
    </citation>
    <scope>NUCLEOTIDE SEQUENCE</scope>
    <source>
        <strain evidence="8">Z-910T</strain>
    </source>
</reference>
<evidence type="ECO:0000256" key="1">
    <source>
        <dbReference type="ARBA" id="ARBA00001966"/>
    </source>
</evidence>
<dbReference type="NCBIfam" id="TIGR03974">
    <property type="entry name" value="rSAM_six_Cys"/>
    <property type="match status" value="1"/>
</dbReference>
<sequence>MENLKVQNFYKFTKNNINILLDIPTSTVHVIDDVTSDVIDCLEQNSAISENQLSKKLNYYTSEEVKSAYNELLGLYQQGHIFNDEKPSELPRPNKDIVKAMCLHVAHDCNMRCKYCFASSGNFGGKSELMDIKTAKKAIDFLVEKSNPRKNCEVDFFGGEPLLNMGMLEELVNYIKEQEVIHDKNIRMTLTTNGLALNEMAQEFLNKNDIATVLSLDGRENVNNNMRKTDKGQETYSTIVENYKAFLQKRKHQNYYLRGTFTKENLDFCEDVKHIVDLGFKEVSMEPVVEERQTSYTITNRDLNKIKDEYWNLTEYYLKKYEEDLPFNFFHFNINLEGGPCSAKRVSGCGAGVEYVAVSPNGDLYPCHQFVGDESFKVGDVYNKEIDSSIADTFFNTTMFSKDACRTCWSRYFCGGGCHANAHQINGNINKPYNLACELQKVRTECSLYIEAIKALKTK</sequence>
<evidence type="ECO:0000313" key="8">
    <source>
        <dbReference type="EMBL" id="XBX75694.1"/>
    </source>
</evidence>
<dbReference type="NCBIfam" id="TIGR04085">
    <property type="entry name" value="rSAM_more_4Fe4S"/>
    <property type="match status" value="1"/>
</dbReference>
<dbReference type="PANTHER" id="PTHR43273:SF8">
    <property type="entry name" value="RADICAL SAM DOMAIN PROTEIN"/>
    <property type="match status" value="1"/>
</dbReference>
<dbReference type="Pfam" id="PF13186">
    <property type="entry name" value="SPASM"/>
    <property type="match status" value="1"/>
</dbReference>
<dbReference type="InterPro" id="IPR023867">
    <property type="entry name" value="Sulphatase_maturase_rSAM"/>
</dbReference>
<gene>
    <name evidence="8" type="primary">scfB</name>
    <name evidence="8" type="ORF">PRVXT_000847</name>
</gene>
<evidence type="ECO:0000256" key="3">
    <source>
        <dbReference type="ARBA" id="ARBA00022691"/>
    </source>
</evidence>
<dbReference type="InterPro" id="IPR013785">
    <property type="entry name" value="Aldolase_TIM"/>
</dbReference>
<dbReference type="SUPFAM" id="SSF102114">
    <property type="entry name" value="Radical SAM enzymes"/>
    <property type="match status" value="1"/>
</dbReference>
<dbReference type="InterPro" id="IPR007197">
    <property type="entry name" value="rSAM"/>
</dbReference>
<keyword evidence="2" id="KW-0004">4Fe-4S</keyword>
<evidence type="ECO:0000256" key="2">
    <source>
        <dbReference type="ARBA" id="ARBA00022485"/>
    </source>
</evidence>
<keyword evidence="6" id="KW-0411">Iron-sulfur</keyword>
<dbReference type="InterPro" id="IPR058240">
    <property type="entry name" value="rSAM_sf"/>
</dbReference>
<dbReference type="InterPro" id="IPR000385">
    <property type="entry name" value="MoaA_NifB_PqqE_Fe-S-bd_CS"/>
</dbReference>
<dbReference type="CDD" id="cd21124">
    <property type="entry name" value="SPASM_CteB-like"/>
    <property type="match status" value="1"/>
</dbReference>
<dbReference type="PANTHER" id="PTHR43273">
    <property type="entry name" value="ANAEROBIC SULFATASE-MATURATING ENZYME HOMOLOG ASLB-RELATED"/>
    <property type="match status" value="1"/>
</dbReference>
<evidence type="ECO:0000259" key="7">
    <source>
        <dbReference type="PROSITE" id="PS51918"/>
    </source>
</evidence>
<dbReference type="PROSITE" id="PS51918">
    <property type="entry name" value="RADICAL_SAM"/>
    <property type="match status" value="1"/>
</dbReference>
<dbReference type="AlphaFoldDB" id="A0AAU7VNH8"/>
<dbReference type="InterPro" id="IPR047602">
    <property type="entry name" value="SPASM_CteB-like"/>
</dbReference>
<name>A0AAU7VNH8_9FIRM</name>
<dbReference type="InterPro" id="IPR024025">
    <property type="entry name" value="SCIFF_rSAM_maturase"/>
</dbReference>
<dbReference type="EMBL" id="CP158367">
    <property type="protein sequence ID" value="XBX75694.1"/>
    <property type="molecule type" value="Genomic_DNA"/>
</dbReference>